<evidence type="ECO:0000256" key="1">
    <source>
        <dbReference type="ARBA" id="ARBA00006479"/>
    </source>
</evidence>
<dbReference type="eggNOG" id="COG1940">
    <property type="taxonomic scope" value="Bacteria"/>
</dbReference>
<dbReference type="AlphaFoldDB" id="H1Y4D8"/>
<proteinExistence type="inferred from homology"/>
<dbReference type="PANTHER" id="PTHR18964:SF149">
    <property type="entry name" value="BIFUNCTIONAL UDP-N-ACETYLGLUCOSAMINE 2-EPIMERASE_N-ACETYLMANNOSAMINE KINASE"/>
    <property type="match status" value="1"/>
</dbReference>
<keyword evidence="3" id="KW-1185">Reference proteome</keyword>
<dbReference type="SUPFAM" id="SSF53067">
    <property type="entry name" value="Actin-like ATPase domain"/>
    <property type="match status" value="1"/>
</dbReference>
<evidence type="ECO:0000313" key="2">
    <source>
        <dbReference type="EMBL" id="EHQ25772.1"/>
    </source>
</evidence>
<comment type="similarity">
    <text evidence="1">Belongs to the ROK (NagC/XylR) family.</text>
</comment>
<dbReference type="InterPro" id="IPR043129">
    <property type="entry name" value="ATPase_NBD"/>
</dbReference>
<organism evidence="2 3">
    <name type="scientific">Mucilaginibacter paludis DSM 18603</name>
    <dbReference type="NCBI Taxonomy" id="714943"/>
    <lineage>
        <taxon>Bacteria</taxon>
        <taxon>Pseudomonadati</taxon>
        <taxon>Bacteroidota</taxon>
        <taxon>Sphingobacteriia</taxon>
        <taxon>Sphingobacteriales</taxon>
        <taxon>Sphingobacteriaceae</taxon>
        <taxon>Mucilaginibacter</taxon>
    </lineage>
</organism>
<dbReference type="Pfam" id="PF00480">
    <property type="entry name" value="ROK"/>
    <property type="match status" value="1"/>
</dbReference>
<dbReference type="Gene3D" id="3.30.420.40">
    <property type="match status" value="3"/>
</dbReference>
<dbReference type="RefSeq" id="WP_008505653.1">
    <property type="nucleotide sequence ID" value="NZ_CM001403.1"/>
</dbReference>
<dbReference type="CDD" id="cd23763">
    <property type="entry name" value="ASKHA_ATPase_ROK"/>
    <property type="match status" value="1"/>
</dbReference>
<gene>
    <name evidence="2" type="ORF">Mucpa_1615</name>
</gene>
<dbReference type="STRING" id="714943.Mucpa_1615"/>
<dbReference type="PANTHER" id="PTHR18964">
    <property type="entry name" value="ROK (REPRESSOR, ORF, KINASE) FAMILY"/>
    <property type="match status" value="1"/>
</dbReference>
<reference evidence="2" key="1">
    <citation type="submission" date="2011-09" db="EMBL/GenBank/DDBJ databases">
        <title>The permanent draft genome of Mucilaginibacter paludis DSM 18603.</title>
        <authorList>
            <consortium name="US DOE Joint Genome Institute (JGI-PGF)"/>
            <person name="Lucas S."/>
            <person name="Han J."/>
            <person name="Lapidus A."/>
            <person name="Bruce D."/>
            <person name="Goodwin L."/>
            <person name="Pitluck S."/>
            <person name="Peters L."/>
            <person name="Kyrpides N."/>
            <person name="Mavromatis K."/>
            <person name="Ivanova N."/>
            <person name="Mikhailova N."/>
            <person name="Held B."/>
            <person name="Detter J.C."/>
            <person name="Tapia R."/>
            <person name="Han C."/>
            <person name="Land M."/>
            <person name="Hauser L."/>
            <person name="Markowitz V."/>
            <person name="Cheng J.-F."/>
            <person name="Hugenholtz P."/>
            <person name="Woyke T."/>
            <person name="Wu D."/>
            <person name="Tindall B."/>
            <person name="Brambilla E."/>
            <person name="Klenk H.-P."/>
            <person name="Eisen J.A."/>
        </authorList>
    </citation>
    <scope>NUCLEOTIDE SEQUENCE [LARGE SCALE GENOMIC DNA]</scope>
    <source>
        <strain evidence="2">DSM 18603</strain>
    </source>
</reference>
<evidence type="ECO:0000313" key="3">
    <source>
        <dbReference type="Proteomes" id="UP000002774"/>
    </source>
</evidence>
<dbReference type="HOGENOM" id="CLU_036604_2_0_10"/>
<protein>
    <submittedName>
        <fullName evidence="2">ROK family protein</fullName>
    </submittedName>
</protein>
<name>H1Y4D8_9SPHI</name>
<dbReference type="Proteomes" id="UP000002774">
    <property type="component" value="Chromosome"/>
</dbReference>
<dbReference type="EMBL" id="CM001403">
    <property type="protein sequence ID" value="EHQ25772.1"/>
    <property type="molecule type" value="Genomic_DNA"/>
</dbReference>
<accession>H1Y4D8</accession>
<sequence>MNELQELVLGIDIGGSHITAGLVDMNTQQVLKQTYFRTLVNSFGTAEEILDSWTVIINKVFNTVNVSEKKIGIAVPGPFDYEAGISYIGGNKKYDSLYGLNIKKLLAQKLNIPEENILFMNDAASFLQGEIFAGVAVNQRNVIGLTFGTGLGTATCQDGVVADAGLWNSPLFDGIAEDYISTRWFLKYYFEKTDINVIDVKALDGIAATSAVARAVFRKFGDNVSVFLKAFIERENPEMIVLGGNISKAYARFLPHLTNNLKKQGINIPIRVTKLGELAPLLGAASCWAKAVTA</sequence>
<dbReference type="InterPro" id="IPR000600">
    <property type="entry name" value="ROK"/>
</dbReference>
<dbReference type="OrthoDB" id="49666at2"/>